<name>A0A443IIS6_9BACI</name>
<reference evidence="9" key="1">
    <citation type="submission" date="2018-12" db="EMBL/GenBank/DDBJ databases">
        <authorList>
            <person name="Sun L."/>
            <person name="Chen Z."/>
        </authorList>
    </citation>
    <scope>NUCLEOTIDE SEQUENCE [LARGE SCALE GENOMIC DNA]</scope>
    <source>
        <strain evidence="9">DSM 16012</strain>
    </source>
</reference>
<evidence type="ECO:0000256" key="6">
    <source>
        <dbReference type="ARBA" id="ARBA00023136"/>
    </source>
</evidence>
<feature type="transmembrane region" description="Helical" evidence="7">
    <location>
        <begin position="80"/>
        <end position="103"/>
    </location>
</feature>
<comment type="subcellular location">
    <subcellularLocation>
        <location evidence="1">Cell membrane</location>
        <topology evidence="1">Multi-pass membrane protein</topology>
    </subcellularLocation>
</comment>
<keyword evidence="2" id="KW-0813">Transport</keyword>
<feature type="transmembrane region" description="Helical" evidence="7">
    <location>
        <begin position="300"/>
        <end position="319"/>
    </location>
</feature>
<evidence type="ECO:0000256" key="2">
    <source>
        <dbReference type="ARBA" id="ARBA00022448"/>
    </source>
</evidence>
<evidence type="ECO:0000259" key="8">
    <source>
        <dbReference type="PROSITE" id="PS50850"/>
    </source>
</evidence>
<dbReference type="Pfam" id="PF07690">
    <property type="entry name" value="MFS_1"/>
    <property type="match status" value="1"/>
</dbReference>
<feature type="transmembrane region" description="Helical" evidence="7">
    <location>
        <begin position="166"/>
        <end position="188"/>
    </location>
</feature>
<protein>
    <submittedName>
        <fullName evidence="9">MFS transporter</fullName>
    </submittedName>
</protein>
<feature type="transmembrane region" description="Helical" evidence="7">
    <location>
        <begin position="209"/>
        <end position="232"/>
    </location>
</feature>
<keyword evidence="5 7" id="KW-1133">Transmembrane helix</keyword>
<dbReference type="Proteomes" id="UP000273811">
    <property type="component" value="Unassembled WGS sequence"/>
</dbReference>
<dbReference type="EMBL" id="QYTU02000067">
    <property type="protein sequence ID" value="RWR04232.1"/>
    <property type="molecule type" value="Genomic_DNA"/>
</dbReference>
<dbReference type="PANTHER" id="PTHR43124">
    <property type="entry name" value="PURINE EFFLUX PUMP PBUE"/>
    <property type="match status" value="1"/>
</dbReference>
<organism evidence="9 10">
    <name type="scientific">Siminovitchia fortis</name>
    <dbReference type="NCBI Taxonomy" id="254758"/>
    <lineage>
        <taxon>Bacteria</taxon>
        <taxon>Bacillati</taxon>
        <taxon>Bacillota</taxon>
        <taxon>Bacilli</taxon>
        <taxon>Bacillales</taxon>
        <taxon>Bacillaceae</taxon>
        <taxon>Siminovitchia</taxon>
    </lineage>
</organism>
<feature type="transmembrane region" description="Helical" evidence="7">
    <location>
        <begin position="109"/>
        <end position="127"/>
    </location>
</feature>
<dbReference type="InterPro" id="IPR050189">
    <property type="entry name" value="MFS_Efflux_Transporters"/>
</dbReference>
<evidence type="ECO:0000256" key="5">
    <source>
        <dbReference type="ARBA" id="ARBA00022989"/>
    </source>
</evidence>
<feature type="transmembrane region" description="Helical" evidence="7">
    <location>
        <begin position="12"/>
        <end position="34"/>
    </location>
</feature>
<evidence type="ECO:0000313" key="10">
    <source>
        <dbReference type="Proteomes" id="UP000273811"/>
    </source>
</evidence>
<evidence type="ECO:0000256" key="7">
    <source>
        <dbReference type="SAM" id="Phobius"/>
    </source>
</evidence>
<dbReference type="GO" id="GO:0005886">
    <property type="term" value="C:plasma membrane"/>
    <property type="evidence" value="ECO:0007669"/>
    <property type="project" value="UniProtKB-SubCell"/>
</dbReference>
<feature type="transmembrane region" description="Helical" evidence="7">
    <location>
        <begin position="244"/>
        <end position="265"/>
    </location>
</feature>
<accession>A0A443IIS6</accession>
<dbReference type="Gene3D" id="1.20.1250.20">
    <property type="entry name" value="MFS general substrate transporter like domains"/>
    <property type="match status" value="1"/>
</dbReference>
<evidence type="ECO:0000313" key="9">
    <source>
        <dbReference type="EMBL" id="RWR04232.1"/>
    </source>
</evidence>
<evidence type="ECO:0000256" key="1">
    <source>
        <dbReference type="ARBA" id="ARBA00004651"/>
    </source>
</evidence>
<evidence type="ECO:0000256" key="4">
    <source>
        <dbReference type="ARBA" id="ARBA00022692"/>
    </source>
</evidence>
<feature type="transmembrane region" description="Helical" evidence="7">
    <location>
        <begin position="331"/>
        <end position="357"/>
    </location>
</feature>
<dbReference type="CDD" id="cd17324">
    <property type="entry name" value="MFS_NepI_like"/>
    <property type="match status" value="1"/>
</dbReference>
<sequence>MENNKRIDSKTNLGILMLAIGMFVVGTVELVFAGVLKLISTDLGVSVATTGQLVTIYAVIYAIGTPILISLTSRIERKKLLLLSLFAFILSNVIAAISPNYIFLMISRMIAAISAGIFSVSSIAFAAKLVPPEKAGKAIGTTVMGFSSSLVLGVPLGTVVGEAFGWRMTFTFVALVTLLPVFGIWLFTQKVKGEDPVPLKTQFSILRKPAMVMGQLVSAFVFIGQFSLYTYFTPFLHHLASFNMGKITIAFFVLGIFGILGSYIGGYSVDKWGVKKTLFVTIGSRVLTFFLLPLVGEHPIFLFLIMMVWSASGWATTPANQTYLRSLAPKLADMIIAVNTSFMQLGIALGSAMGGLIISNHYSYTSLSWFAGVITLVGLFSFFLSISLSNRQDTIQ</sequence>
<proteinExistence type="predicted"/>
<keyword evidence="3" id="KW-1003">Cell membrane</keyword>
<dbReference type="InterPro" id="IPR011701">
    <property type="entry name" value="MFS"/>
</dbReference>
<gene>
    <name evidence="9" type="ORF">D4N35_017355</name>
</gene>
<dbReference type="GO" id="GO:0022857">
    <property type="term" value="F:transmembrane transporter activity"/>
    <property type="evidence" value="ECO:0007669"/>
    <property type="project" value="InterPro"/>
</dbReference>
<feature type="transmembrane region" description="Helical" evidence="7">
    <location>
        <begin position="139"/>
        <end position="160"/>
    </location>
</feature>
<keyword evidence="6 7" id="KW-0472">Membrane</keyword>
<dbReference type="InterPro" id="IPR020846">
    <property type="entry name" value="MFS_dom"/>
</dbReference>
<dbReference type="AlphaFoldDB" id="A0A443IIS6"/>
<evidence type="ECO:0000256" key="3">
    <source>
        <dbReference type="ARBA" id="ARBA00022475"/>
    </source>
</evidence>
<dbReference type="OrthoDB" id="337363at2"/>
<feature type="transmembrane region" description="Helical" evidence="7">
    <location>
        <begin position="369"/>
        <end position="388"/>
    </location>
</feature>
<keyword evidence="4 7" id="KW-0812">Transmembrane</keyword>
<keyword evidence="10" id="KW-1185">Reference proteome</keyword>
<feature type="transmembrane region" description="Helical" evidence="7">
    <location>
        <begin position="54"/>
        <end position="73"/>
    </location>
</feature>
<dbReference type="PROSITE" id="PS50850">
    <property type="entry name" value="MFS"/>
    <property type="match status" value="1"/>
</dbReference>
<dbReference type="PANTHER" id="PTHR43124:SF10">
    <property type="entry name" value="PURINE EFFLUX PUMP PBUE"/>
    <property type="match status" value="1"/>
</dbReference>
<feature type="domain" description="Major facilitator superfamily (MFS) profile" evidence="8">
    <location>
        <begin position="14"/>
        <end position="390"/>
    </location>
</feature>
<dbReference type="SUPFAM" id="SSF103473">
    <property type="entry name" value="MFS general substrate transporter"/>
    <property type="match status" value="1"/>
</dbReference>
<comment type="caution">
    <text evidence="9">The sequence shown here is derived from an EMBL/GenBank/DDBJ whole genome shotgun (WGS) entry which is preliminary data.</text>
</comment>
<dbReference type="RefSeq" id="WP_120075922.1">
    <property type="nucleotide sequence ID" value="NZ_CP126113.1"/>
</dbReference>
<dbReference type="InterPro" id="IPR036259">
    <property type="entry name" value="MFS_trans_sf"/>
</dbReference>